<comment type="caution">
    <text evidence="14">The sequence shown here is derived from an EMBL/GenBank/DDBJ whole genome shotgun (WGS) entry which is preliminary data.</text>
</comment>
<reference evidence="14" key="1">
    <citation type="submission" date="2022-12" db="EMBL/GenBank/DDBJ databases">
        <title>Draft genome assemblies for two species of Escallonia (Escalloniales).</title>
        <authorList>
            <person name="Chanderbali A."/>
            <person name="Dervinis C."/>
            <person name="Anghel I."/>
            <person name="Soltis D."/>
            <person name="Soltis P."/>
            <person name="Zapata F."/>
        </authorList>
    </citation>
    <scope>NUCLEOTIDE SEQUENCE</scope>
    <source>
        <strain evidence="14">UCBG92.1500</strain>
        <tissue evidence="14">Leaf</tissue>
    </source>
</reference>
<sequence length="624" mass="69290">MASLSTVISICTVLLLPLLLIQPTNSQQSYDNTNCASGPQLPGSNYLCNSKRSCETFIVFRVQESNRTLSYVASLFSTNLTQLQSMNKIMGSDSNDLPTGREIIVPIECSCPDRYSQAVFAYKTTYLQNSLSTIACQVFEGLVKAQTLSEKNPDKGANLSGNSLIQVPIRCACPSTTEKGKGITHLVTYPILEHDQVALIAQKFGVPKQMILDANELDPFFKTIFPQTTLLIPTKAAPILNLSVNFPPPNPGPREVIPVRQIVSGTKSSTRNFLIFSGGIIFAMVSLLIIACGTFVVIRRKYHRGSFLPLSSKRFLMSPFTPDFLDGMSKLKHSLICFSLEELRIATEDFSSSSVIGKAVYRGRIGGSVFAIEQMDSVEAAHHVVDMLTRINHLNVVKLEGCCYETSSPYLVFEFAEKGSLRDCLSNAKISKQFSWKKRMQIAFDLAVGLHYIHYCTKPTYVHRNINSRNVLITIDWRAKISGFRLARPVLCIEEKEEENWNESVVVGKKEYLAPEYLNYGQASTKVDVYAFGVVLLELLSAKEVITEENLLKDSVRFLADGAFEESSGCLEKLKGFMDPVLEGDYPLGDAMCLALLARGCVEEELLHRPTVNDVLKTLSRILS</sequence>
<evidence type="ECO:0000256" key="8">
    <source>
        <dbReference type="ARBA" id="ARBA00023136"/>
    </source>
</evidence>
<dbReference type="EMBL" id="JAVXUO010002288">
    <property type="protein sequence ID" value="KAK2974657.1"/>
    <property type="molecule type" value="Genomic_DNA"/>
</dbReference>
<name>A0AA88UGU2_9ASTE</name>
<dbReference type="InterPro" id="IPR011009">
    <property type="entry name" value="Kinase-like_dom_sf"/>
</dbReference>
<dbReference type="GO" id="GO:0051707">
    <property type="term" value="P:response to other organism"/>
    <property type="evidence" value="ECO:0007669"/>
    <property type="project" value="UniProtKB-ARBA"/>
</dbReference>
<proteinExistence type="predicted"/>
<evidence type="ECO:0000259" key="13">
    <source>
        <dbReference type="PROSITE" id="PS51782"/>
    </source>
</evidence>
<protein>
    <submittedName>
        <fullName evidence="14">Uncharacterized protein</fullName>
    </submittedName>
</protein>
<dbReference type="Proteomes" id="UP001187471">
    <property type="component" value="Unassembled WGS sequence"/>
</dbReference>
<dbReference type="PANTHER" id="PTHR45927:SF9">
    <property type="entry name" value="FAMILY PROTEIN _ PEPTIDOGLYCAN-BINDING LYSM DOMAIN-CONTAINING PROTEIN, PUTATIVE-RELATED"/>
    <property type="match status" value="1"/>
</dbReference>
<keyword evidence="5" id="KW-0547">Nucleotide-binding</keyword>
<dbReference type="PROSITE" id="PS51782">
    <property type="entry name" value="LYSM"/>
    <property type="match status" value="1"/>
</dbReference>
<keyword evidence="6" id="KW-0067">ATP-binding</keyword>
<feature type="domain" description="LysM" evidence="13">
    <location>
        <begin position="187"/>
        <end position="232"/>
    </location>
</feature>
<dbReference type="GO" id="GO:0005524">
    <property type="term" value="F:ATP binding"/>
    <property type="evidence" value="ECO:0007669"/>
    <property type="project" value="UniProtKB-KW"/>
</dbReference>
<keyword evidence="8 10" id="KW-0472">Membrane</keyword>
<dbReference type="InterPro" id="IPR036779">
    <property type="entry name" value="LysM_dom_sf"/>
</dbReference>
<dbReference type="Pfam" id="PF23472">
    <property type="entry name" value="LysM2_CERK1_LYK3_4_5"/>
    <property type="match status" value="1"/>
</dbReference>
<evidence type="ECO:0000313" key="15">
    <source>
        <dbReference type="Proteomes" id="UP001187471"/>
    </source>
</evidence>
<feature type="domain" description="Protein kinase" evidence="12">
    <location>
        <begin position="284"/>
        <end position="623"/>
    </location>
</feature>
<dbReference type="GO" id="GO:0004672">
    <property type="term" value="F:protein kinase activity"/>
    <property type="evidence" value="ECO:0007669"/>
    <property type="project" value="InterPro"/>
</dbReference>
<evidence type="ECO:0000256" key="2">
    <source>
        <dbReference type="ARBA" id="ARBA00022475"/>
    </source>
</evidence>
<dbReference type="Gene3D" id="3.30.200.20">
    <property type="entry name" value="Phosphorylase Kinase, domain 1"/>
    <property type="match status" value="1"/>
</dbReference>
<evidence type="ECO:0000256" key="7">
    <source>
        <dbReference type="ARBA" id="ARBA00022989"/>
    </source>
</evidence>
<evidence type="ECO:0000256" key="1">
    <source>
        <dbReference type="ARBA" id="ARBA00004162"/>
    </source>
</evidence>
<dbReference type="PROSITE" id="PS50011">
    <property type="entry name" value="PROTEIN_KINASE_DOM"/>
    <property type="match status" value="1"/>
</dbReference>
<comment type="subcellular location">
    <subcellularLocation>
        <location evidence="1">Cell membrane</location>
        <topology evidence="1">Single-pass membrane protein</topology>
    </subcellularLocation>
</comment>
<evidence type="ECO:0000256" key="6">
    <source>
        <dbReference type="ARBA" id="ARBA00022840"/>
    </source>
</evidence>
<evidence type="ECO:0000256" key="4">
    <source>
        <dbReference type="ARBA" id="ARBA00022729"/>
    </source>
</evidence>
<dbReference type="Pfam" id="PF23446">
    <property type="entry name" value="LysM1_NFP_LYK"/>
    <property type="match status" value="1"/>
</dbReference>
<evidence type="ECO:0000256" key="9">
    <source>
        <dbReference type="ARBA" id="ARBA00023157"/>
    </source>
</evidence>
<gene>
    <name evidence="14" type="ORF">RJ640_030265</name>
</gene>
<dbReference type="Pfam" id="PF23473">
    <property type="entry name" value="LysM3_LYK4_5"/>
    <property type="match status" value="1"/>
</dbReference>
<dbReference type="Gene3D" id="3.10.350.10">
    <property type="entry name" value="LysM domain"/>
    <property type="match status" value="1"/>
</dbReference>
<dbReference type="InterPro" id="IPR056562">
    <property type="entry name" value="LysM2_CERK1_LYK3_4_5"/>
</dbReference>
<evidence type="ECO:0000259" key="12">
    <source>
        <dbReference type="PROSITE" id="PS50011"/>
    </source>
</evidence>
<evidence type="ECO:0000256" key="5">
    <source>
        <dbReference type="ARBA" id="ARBA00022741"/>
    </source>
</evidence>
<feature type="signal peptide" evidence="11">
    <location>
        <begin position="1"/>
        <end position="26"/>
    </location>
</feature>
<keyword evidence="3 10" id="KW-0812">Transmembrane</keyword>
<accession>A0AA88UGU2</accession>
<dbReference type="PANTHER" id="PTHR45927">
    <property type="entry name" value="LYSM-DOMAIN RECEPTOR-LIKE KINASE-RELATED"/>
    <property type="match status" value="1"/>
</dbReference>
<dbReference type="InterPro" id="IPR018392">
    <property type="entry name" value="LysM"/>
</dbReference>
<feature type="chain" id="PRO_5041743284" evidence="11">
    <location>
        <begin position="27"/>
        <end position="624"/>
    </location>
</feature>
<evidence type="ECO:0000256" key="11">
    <source>
        <dbReference type="SAM" id="SignalP"/>
    </source>
</evidence>
<dbReference type="InterPro" id="IPR052611">
    <property type="entry name" value="Plant_RLK_LysM"/>
</dbReference>
<dbReference type="AlphaFoldDB" id="A0AA88UGU2"/>
<evidence type="ECO:0000256" key="10">
    <source>
        <dbReference type="SAM" id="Phobius"/>
    </source>
</evidence>
<keyword evidence="7 10" id="KW-1133">Transmembrane helix</keyword>
<dbReference type="FunFam" id="1.10.510.10:FF:000468">
    <property type="entry name" value="PTI1-like tyrosine-protein kinase 3"/>
    <property type="match status" value="1"/>
</dbReference>
<dbReference type="InterPro" id="IPR001245">
    <property type="entry name" value="Ser-Thr/Tyr_kinase_cat_dom"/>
</dbReference>
<keyword evidence="4 11" id="KW-0732">Signal</keyword>
<feature type="transmembrane region" description="Helical" evidence="10">
    <location>
        <begin position="273"/>
        <end position="298"/>
    </location>
</feature>
<dbReference type="InterPro" id="IPR056563">
    <property type="entry name" value="LysM3_LYK4_5"/>
</dbReference>
<keyword evidence="2" id="KW-1003">Cell membrane</keyword>
<evidence type="ECO:0000313" key="14">
    <source>
        <dbReference type="EMBL" id="KAK2974657.1"/>
    </source>
</evidence>
<evidence type="ECO:0000256" key="3">
    <source>
        <dbReference type="ARBA" id="ARBA00022692"/>
    </source>
</evidence>
<keyword evidence="15" id="KW-1185">Reference proteome</keyword>
<dbReference type="Gene3D" id="1.10.510.10">
    <property type="entry name" value="Transferase(Phosphotransferase) domain 1"/>
    <property type="match status" value="1"/>
</dbReference>
<dbReference type="GO" id="GO:0005886">
    <property type="term" value="C:plasma membrane"/>
    <property type="evidence" value="ECO:0007669"/>
    <property type="project" value="UniProtKB-SubCell"/>
</dbReference>
<keyword evidence="9" id="KW-1015">Disulfide bond</keyword>
<dbReference type="Pfam" id="PF07714">
    <property type="entry name" value="PK_Tyr_Ser-Thr"/>
    <property type="match status" value="1"/>
</dbReference>
<dbReference type="InterPro" id="IPR000719">
    <property type="entry name" value="Prot_kinase_dom"/>
</dbReference>
<dbReference type="InterPro" id="IPR056561">
    <property type="entry name" value="NFP_LYK_LysM1"/>
</dbReference>
<dbReference type="SUPFAM" id="SSF56112">
    <property type="entry name" value="Protein kinase-like (PK-like)"/>
    <property type="match status" value="1"/>
</dbReference>
<organism evidence="14 15">
    <name type="scientific">Escallonia rubra</name>
    <dbReference type="NCBI Taxonomy" id="112253"/>
    <lineage>
        <taxon>Eukaryota</taxon>
        <taxon>Viridiplantae</taxon>
        <taxon>Streptophyta</taxon>
        <taxon>Embryophyta</taxon>
        <taxon>Tracheophyta</taxon>
        <taxon>Spermatophyta</taxon>
        <taxon>Magnoliopsida</taxon>
        <taxon>eudicotyledons</taxon>
        <taxon>Gunneridae</taxon>
        <taxon>Pentapetalae</taxon>
        <taxon>asterids</taxon>
        <taxon>campanulids</taxon>
        <taxon>Escalloniales</taxon>
        <taxon>Escalloniaceae</taxon>
        <taxon>Escallonia</taxon>
    </lineage>
</organism>